<name>A0A9Q0N8G4_9DIPT</name>
<evidence type="ECO:0000256" key="1">
    <source>
        <dbReference type="SAM" id="Coils"/>
    </source>
</evidence>
<evidence type="ECO:0000313" key="3">
    <source>
        <dbReference type="Proteomes" id="UP001151699"/>
    </source>
</evidence>
<comment type="caution">
    <text evidence="2">The sequence shown here is derived from an EMBL/GenBank/DDBJ whole genome shotgun (WGS) entry which is preliminary data.</text>
</comment>
<dbReference type="OrthoDB" id="10645194at2759"/>
<accession>A0A9Q0N8G4</accession>
<feature type="coiled-coil region" evidence="1">
    <location>
        <begin position="28"/>
        <end position="98"/>
    </location>
</feature>
<evidence type="ECO:0000313" key="2">
    <source>
        <dbReference type="EMBL" id="KAJ6645237.1"/>
    </source>
</evidence>
<feature type="non-terminal residue" evidence="2">
    <location>
        <position position="1"/>
    </location>
</feature>
<dbReference type="Proteomes" id="UP001151699">
    <property type="component" value="Chromosome A"/>
</dbReference>
<proteinExistence type="predicted"/>
<protein>
    <submittedName>
        <fullName evidence="2">Uncharacterized protein</fullName>
    </submittedName>
</protein>
<reference evidence="2" key="1">
    <citation type="submission" date="2022-07" db="EMBL/GenBank/DDBJ databases">
        <authorList>
            <person name="Trinca V."/>
            <person name="Uliana J.V.C."/>
            <person name="Torres T.T."/>
            <person name="Ward R.J."/>
            <person name="Monesi N."/>
        </authorList>
    </citation>
    <scope>NUCLEOTIDE SEQUENCE</scope>
    <source>
        <strain evidence="2">HSMRA1968</strain>
        <tissue evidence="2">Whole embryos</tissue>
    </source>
</reference>
<keyword evidence="3" id="KW-1185">Reference proteome</keyword>
<dbReference type="EMBL" id="WJQU01000001">
    <property type="protein sequence ID" value="KAJ6645237.1"/>
    <property type="molecule type" value="Genomic_DNA"/>
</dbReference>
<dbReference type="AlphaFoldDB" id="A0A9Q0N8G4"/>
<sequence>MVLVAPSDCPIETPVSPWYIEADFYQRRDVLEAENYSLTQQIKQLENVLDKEKKFHRKFVEDVIQSEELRNLDFEKERKELLADKKRLAAENRQLKIDNIIQLTTNNMQHI</sequence>
<gene>
    <name evidence="2" type="ORF">Bhyg_00441</name>
</gene>
<keyword evidence="1" id="KW-0175">Coiled coil</keyword>
<organism evidence="2 3">
    <name type="scientific">Pseudolycoriella hygida</name>
    <dbReference type="NCBI Taxonomy" id="35572"/>
    <lineage>
        <taxon>Eukaryota</taxon>
        <taxon>Metazoa</taxon>
        <taxon>Ecdysozoa</taxon>
        <taxon>Arthropoda</taxon>
        <taxon>Hexapoda</taxon>
        <taxon>Insecta</taxon>
        <taxon>Pterygota</taxon>
        <taxon>Neoptera</taxon>
        <taxon>Endopterygota</taxon>
        <taxon>Diptera</taxon>
        <taxon>Nematocera</taxon>
        <taxon>Sciaroidea</taxon>
        <taxon>Sciaridae</taxon>
        <taxon>Pseudolycoriella</taxon>
    </lineage>
</organism>